<comment type="caution">
    <text evidence="2">The sequence shown here is derived from an EMBL/GenBank/DDBJ whole genome shotgun (WGS) entry which is preliminary data.</text>
</comment>
<protein>
    <submittedName>
        <fullName evidence="2">Uncharacterized protein</fullName>
    </submittedName>
</protein>
<dbReference type="Proteomes" id="UP001162044">
    <property type="component" value="Unassembled WGS sequence"/>
</dbReference>
<feature type="coiled-coil region" evidence="1">
    <location>
        <begin position="152"/>
        <end position="179"/>
    </location>
</feature>
<feature type="coiled-coil region" evidence="1">
    <location>
        <begin position="320"/>
        <end position="347"/>
    </location>
</feature>
<dbReference type="RefSeq" id="WP_164528295.1">
    <property type="nucleotide sequence ID" value="NZ_JACTAI010000006.1"/>
</dbReference>
<evidence type="ECO:0000256" key="1">
    <source>
        <dbReference type="SAM" id="Coils"/>
    </source>
</evidence>
<sequence>MHIDTINRNVSNPIFKKNIALEIAENYFPIIKKIRNTRLNNFIHLFSFNKKNKVNMDSKFYLELKKIETKKNENNSRLKVELNQNKIISLENELLKKSFEISPTVKNTKDEINRKISNALKIDKPYVEELVNNKIIKEQNDLIDHYTYHIKNIELIETKEQLKNDIYKLKLEIKNESKIRGIYYLEKKHEILESSYKEIENTFGVEDQNENLKSLINLQLIIKNLLIKELDDIKNKIHNITLNNYNKKSINPKKSQISKKLMEEKNSVTPEESIIKKNLIICDEDGTPIYHDEDHNFDFDDELTFLAKPETNEMEDSSLVKTLRLENRELKNSLEELSNNYFTLLDKFHHRSHEYILNTITLTDVPLDDLSTNEETIVKQPSEIKQKTIDSKENVTAKNTQNNRSLMQKKTVVNYSHSHNSQCLAAGITISSTPEQLQQKQIELKAKNTIKISGRNRT</sequence>
<gene>
    <name evidence="2" type="ORF">QDQ51_18625</name>
</gene>
<dbReference type="AlphaFoldDB" id="A0AB35LFH3"/>
<name>A0AB35LFH3_PRORE</name>
<reference evidence="2" key="1">
    <citation type="submission" date="2023-04" db="EMBL/GenBank/DDBJ databases">
        <authorList>
            <person name="Li W."/>
        </authorList>
    </citation>
    <scope>NUCLEOTIDE SEQUENCE</scope>
    <source>
        <strain evidence="2">QITACRE101</strain>
    </source>
</reference>
<reference evidence="2" key="2">
    <citation type="submission" date="2023-10" db="EMBL/GenBank/DDBJ databases">
        <title>Analysis of Resistance Genes of Carbapenem-resistant Providencia rettgeri.</title>
        <authorList>
            <person name="Liu M."/>
        </authorList>
    </citation>
    <scope>NUCLEOTIDE SEQUENCE</scope>
    <source>
        <strain evidence="2">QITACRE101</strain>
    </source>
</reference>
<organism evidence="2 3">
    <name type="scientific">Providencia rettgeri</name>
    <dbReference type="NCBI Taxonomy" id="587"/>
    <lineage>
        <taxon>Bacteria</taxon>
        <taxon>Pseudomonadati</taxon>
        <taxon>Pseudomonadota</taxon>
        <taxon>Gammaproteobacteria</taxon>
        <taxon>Enterobacterales</taxon>
        <taxon>Morganellaceae</taxon>
        <taxon>Providencia</taxon>
    </lineage>
</organism>
<proteinExistence type="predicted"/>
<evidence type="ECO:0000313" key="3">
    <source>
        <dbReference type="Proteomes" id="UP001162044"/>
    </source>
</evidence>
<evidence type="ECO:0000313" key="2">
    <source>
        <dbReference type="EMBL" id="MDH2307422.1"/>
    </source>
</evidence>
<accession>A0AB35LFH3</accession>
<keyword evidence="1" id="KW-0175">Coiled coil</keyword>
<dbReference type="EMBL" id="JARVQW010000012">
    <property type="protein sequence ID" value="MDH2307422.1"/>
    <property type="molecule type" value="Genomic_DNA"/>
</dbReference>